<evidence type="ECO:0000313" key="2">
    <source>
        <dbReference type="EMBL" id="GBE80786.1"/>
    </source>
</evidence>
<protein>
    <submittedName>
        <fullName evidence="2">Uncharacterized protein</fullName>
    </submittedName>
</protein>
<keyword evidence="1" id="KW-0812">Transmembrane</keyword>
<proteinExistence type="predicted"/>
<name>A0A401GF34_9APHY</name>
<organism evidence="2 3">
    <name type="scientific">Sparassis crispa</name>
    <dbReference type="NCBI Taxonomy" id="139825"/>
    <lineage>
        <taxon>Eukaryota</taxon>
        <taxon>Fungi</taxon>
        <taxon>Dikarya</taxon>
        <taxon>Basidiomycota</taxon>
        <taxon>Agaricomycotina</taxon>
        <taxon>Agaricomycetes</taxon>
        <taxon>Polyporales</taxon>
        <taxon>Sparassidaceae</taxon>
        <taxon>Sparassis</taxon>
    </lineage>
</organism>
<dbReference type="AlphaFoldDB" id="A0A401GF34"/>
<dbReference type="GeneID" id="38777703"/>
<dbReference type="EMBL" id="BFAD01000003">
    <property type="protein sequence ID" value="GBE80786.1"/>
    <property type="molecule type" value="Genomic_DNA"/>
</dbReference>
<keyword evidence="1" id="KW-0472">Membrane</keyword>
<evidence type="ECO:0000313" key="3">
    <source>
        <dbReference type="Proteomes" id="UP000287166"/>
    </source>
</evidence>
<evidence type="ECO:0000256" key="1">
    <source>
        <dbReference type="SAM" id="Phobius"/>
    </source>
</evidence>
<dbReference type="Proteomes" id="UP000287166">
    <property type="component" value="Unassembled WGS sequence"/>
</dbReference>
<keyword evidence="3" id="KW-1185">Reference proteome</keyword>
<keyword evidence="1" id="KW-1133">Transmembrane helix</keyword>
<accession>A0A401GF34</accession>
<reference evidence="2 3" key="1">
    <citation type="journal article" date="2018" name="Sci. Rep.">
        <title>Genome sequence of the cauliflower mushroom Sparassis crispa (Hanabiratake) and its association with beneficial usage.</title>
        <authorList>
            <person name="Kiyama R."/>
            <person name="Furutani Y."/>
            <person name="Kawaguchi K."/>
            <person name="Nakanishi T."/>
        </authorList>
    </citation>
    <scope>NUCLEOTIDE SEQUENCE [LARGE SCALE GENOMIC DNA]</scope>
</reference>
<dbReference type="RefSeq" id="XP_027611699.1">
    <property type="nucleotide sequence ID" value="XM_027755898.1"/>
</dbReference>
<sequence>MRILDVYEHPSFEASRRDYWALYALVAIVMVLASSIAALRFKGSSLWQFDAFARIR</sequence>
<comment type="caution">
    <text evidence="2">The sequence shown here is derived from an EMBL/GenBank/DDBJ whole genome shotgun (WGS) entry which is preliminary data.</text>
</comment>
<dbReference type="InParanoid" id="A0A401GF34"/>
<feature type="transmembrane region" description="Helical" evidence="1">
    <location>
        <begin position="20"/>
        <end position="39"/>
    </location>
</feature>
<gene>
    <name evidence="2" type="ORF">SCP_0305050</name>
</gene>